<evidence type="ECO:0000256" key="1">
    <source>
        <dbReference type="ARBA" id="ARBA00009174"/>
    </source>
</evidence>
<dbReference type="SUPFAM" id="SSF54637">
    <property type="entry name" value="Thioesterase/thiol ester dehydrase-isomerase"/>
    <property type="match status" value="1"/>
</dbReference>
<dbReference type="PANTHER" id="PTHR30272:SF1">
    <property type="entry name" value="3-HYDROXYACYL-[ACYL-CARRIER-PROTEIN] DEHYDRATASE"/>
    <property type="match status" value="1"/>
</dbReference>
<dbReference type="Gene3D" id="3.10.129.10">
    <property type="entry name" value="Hotdog Thioesterase"/>
    <property type="match status" value="1"/>
</dbReference>
<keyword evidence="2" id="KW-0456">Lyase</keyword>
<organism evidence="3 4">
    <name type="scientific">Paraclostridium ghonii</name>
    <dbReference type="NCBI Taxonomy" id="29358"/>
    <lineage>
        <taxon>Bacteria</taxon>
        <taxon>Bacillati</taxon>
        <taxon>Bacillota</taxon>
        <taxon>Clostridia</taxon>
        <taxon>Peptostreptococcales</taxon>
        <taxon>Peptostreptococcaceae</taxon>
        <taxon>Paraclostridium</taxon>
    </lineage>
</organism>
<gene>
    <name evidence="3" type="ORF">QOZ92_001651</name>
</gene>
<name>A0ABU0N047_9FIRM</name>
<proteinExistence type="inferred from homology"/>
<dbReference type="Pfam" id="PF07977">
    <property type="entry name" value="FabA"/>
    <property type="match status" value="1"/>
</dbReference>
<accession>A0ABU0N047</accession>
<keyword evidence="4" id="KW-1185">Reference proteome</keyword>
<comment type="caution">
    <text evidence="3">The sequence shown here is derived from an EMBL/GenBank/DDBJ whole genome shotgun (WGS) entry which is preliminary data.</text>
</comment>
<dbReference type="PANTHER" id="PTHR30272">
    <property type="entry name" value="3-HYDROXYACYL-[ACYL-CARRIER-PROTEIN] DEHYDRATASE"/>
    <property type="match status" value="1"/>
</dbReference>
<dbReference type="RefSeq" id="WP_331497582.1">
    <property type="nucleotide sequence ID" value="NZ_BAAACE010000027.1"/>
</dbReference>
<protein>
    <submittedName>
        <fullName evidence="3">3-hydroxymyristoyl/3-hydroxydecanoyl-(Acyl carrier protein) dehydratase</fullName>
    </submittedName>
</protein>
<dbReference type="InterPro" id="IPR013114">
    <property type="entry name" value="FabA_FabZ"/>
</dbReference>
<evidence type="ECO:0000313" key="3">
    <source>
        <dbReference type="EMBL" id="MDQ0556537.1"/>
    </source>
</evidence>
<dbReference type="EMBL" id="JAUSWG010000006">
    <property type="protein sequence ID" value="MDQ0556537.1"/>
    <property type="molecule type" value="Genomic_DNA"/>
</dbReference>
<sequence length="55" mass="6607">MLDIKAIREIIPHRYSFLLIHKIEKLESGKNTVGYKNTTMNEYFFQGYFTQEHVI</sequence>
<evidence type="ECO:0000313" key="4">
    <source>
        <dbReference type="Proteomes" id="UP001232584"/>
    </source>
</evidence>
<dbReference type="InterPro" id="IPR029069">
    <property type="entry name" value="HotDog_dom_sf"/>
</dbReference>
<reference evidence="3 4" key="1">
    <citation type="submission" date="2023-07" db="EMBL/GenBank/DDBJ databases">
        <title>Genomic Encyclopedia of Type Strains, Phase IV (KMG-IV): sequencing the most valuable type-strain genomes for metagenomic binning, comparative biology and taxonomic classification.</title>
        <authorList>
            <person name="Goeker M."/>
        </authorList>
    </citation>
    <scope>NUCLEOTIDE SEQUENCE [LARGE SCALE GENOMIC DNA]</scope>
    <source>
        <strain evidence="3 4">DSM 15049</strain>
    </source>
</reference>
<evidence type="ECO:0000256" key="2">
    <source>
        <dbReference type="ARBA" id="ARBA00023239"/>
    </source>
</evidence>
<dbReference type="Proteomes" id="UP001232584">
    <property type="component" value="Unassembled WGS sequence"/>
</dbReference>
<comment type="similarity">
    <text evidence="1">Belongs to the thioester dehydratase family. FabZ subfamily.</text>
</comment>